<accession>X1VHL6</accession>
<comment type="caution">
    <text evidence="1">The sequence shown here is derived from an EMBL/GenBank/DDBJ whole genome shotgun (WGS) entry which is preliminary data.</text>
</comment>
<dbReference type="EMBL" id="BARW01025981">
    <property type="protein sequence ID" value="GAJ14391.1"/>
    <property type="molecule type" value="Genomic_DNA"/>
</dbReference>
<organism evidence="1">
    <name type="scientific">marine sediment metagenome</name>
    <dbReference type="NCBI Taxonomy" id="412755"/>
    <lineage>
        <taxon>unclassified sequences</taxon>
        <taxon>metagenomes</taxon>
        <taxon>ecological metagenomes</taxon>
    </lineage>
</organism>
<sequence>MKKVELTKKELRAIADCVVIAEGTLTGKPLFAPMEAVRRLGKINLNELWIKLNHELNN</sequence>
<name>X1VHL6_9ZZZZ</name>
<evidence type="ECO:0000313" key="1">
    <source>
        <dbReference type="EMBL" id="GAJ14391.1"/>
    </source>
</evidence>
<reference evidence="1" key="1">
    <citation type="journal article" date="2014" name="Front. Microbiol.">
        <title>High frequency of phylogenetically diverse reductive dehalogenase-homologous genes in deep subseafloor sedimentary metagenomes.</title>
        <authorList>
            <person name="Kawai M."/>
            <person name="Futagami T."/>
            <person name="Toyoda A."/>
            <person name="Takaki Y."/>
            <person name="Nishi S."/>
            <person name="Hori S."/>
            <person name="Arai W."/>
            <person name="Tsubouchi T."/>
            <person name="Morono Y."/>
            <person name="Uchiyama I."/>
            <person name="Ito T."/>
            <person name="Fujiyama A."/>
            <person name="Inagaki F."/>
            <person name="Takami H."/>
        </authorList>
    </citation>
    <scope>NUCLEOTIDE SEQUENCE</scope>
    <source>
        <strain evidence="1">Expedition CK06-06</strain>
    </source>
</reference>
<dbReference type="AlphaFoldDB" id="X1VHL6"/>
<protein>
    <submittedName>
        <fullName evidence="1">Uncharacterized protein</fullName>
    </submittedName>
</protein>
<gene>
    <name evidence="1" type="ORF">S12H4_42453</name>
</gene>
<proteinExistence type="predicted"/>